<proteinExistence type="predicted"/>
<dbReference type="SUPFAM" id="SSF53756">
    <property type="entry name" value="UDP-Glycosyltransferase/glycogen phosphorylase"/>
    <property type="match status" value="1"/>
</dbReference>
<evidence type="ECO:0008006" key="3">
    <source>
        <dbReference type="Google" id="ProtNLM"/>
    </source>
</evidence>
<sequence>MKLTGKNILLISPESWGVMKVSKHHYAIELAERGNNVFFLNPPGKIKRITSEGEVENLYIVDFPTVRALNRLPFVFRKFIMNLRAKRLIEMIGKDIDVVWSFNPYIFQDLGSFGASVRIFHPVDVHLTDLDIQAGETADIILCTSDLILTKYEHIDCPKFQINHGLRKEFLDPVLDCNALNLRSGRASVCYLGNLQYRYIHLETITKIVNQNTNVDFYFIGPNGKSNFGVDQFFDYSELEEKQNTFFLGLIEGNKVASLLGCFDAFLICYESNDKSALSNLHKVLEYLSTGKVVVSTYSDQYKNKRNLLEMVDHIEEYPERFNSVINNLDLHNSSEKIEIRRRYAKENTYSKHIERIESIIMELFDERRD</sequence>
<evidence type="ECO:0000313" key="1">
    <source>
        <dbReference type="EMBL" id="CAG5084295.1"/>
    </source>
</evidence>
<dbReference type="KEGG" id="ptan:CRYO30217_02429"/>
<dbReference type="AlphaFoldDB" id="A0A916JPB2"/>
<dbReference type="Gene3D" id="3.40.50.2000">
    <property type="entry name" value="Glycogen Phosphorylase B"/>
    <property type="match status" value="1"/>
</dbReference>
<gene>
    <name evidence="1" type="ORF">CRYO30217_02429</name>
</gene>
<evidence type="ECO:0000313" key="2">
    <source>
        <dbReference type="Proteomes" id="UP000683507"/>
    </source>
</evidence>
<reference evidence="1" key="1">
    <citation type="submission" date="2021-04" db="EMBL/GenBank/DDBJ databases">
        <authorList>
            <person name="Rodrigo-Torres L."/>
            <person name="Arahal R. D."/>
            <person name="Lucena T."/>
        </authorList>
    </citation>
    <scope>NUCLEOTIDE SEQUENCE</scope>
    <source>
        <strain evidence="1">AS29M-1</strain>
    </source>
</reference>
<accession>A0A916JPB2</accession>
<dbReference type="EMBL" id="OU015584">
    <property type="protein sequence ID" value="CAG5084295.1"/>
    <property type="molecule type" value="Genomic_DNA"/>
</dbReference>
<keyword evidence="2" id="KW-1185">Reference proteome</keyword>
<organism evidence="1 2">
    <name type="scientific">Parvicella tangerina</name>
    <dbReference type="NCBI Taxonomy" id="2829795"/>
    <lineage>
        <taxon>Bacteria</taxon>
        <taxon>Pseudomonadati</taxon>
        <taxon>Bacteroidota</taxon>
        <taxon>Flavobacteriia</taxon>
        <taxon>Flavobacteriales</taxon>
        <taxon>Parvicellaceae</taxon>
        <taxon>Parvicella</taxon>
    </lineage>
</organism>
<protein>
    <recommendedName>
        <fullName evidence="3">Glycosyltransferase family 1 protein</fullName>
    </recommendedName>
</protein>
<name>A0A916JPB2_9FLAO</name>
<dbReference type="Proteomes" id="UP000683507">
    <property type="component" value="Chromosome"/>
</dbReference>
<dbReference type="RefSeq" id="WP_258542659.1">
    <property type="nucleotide sequence ID" value="NZ_OU015584.1"/>
</dbReference>